<feature type="region of interest" description="Disordered" evidence="4">
    <location>
        <begin position="1"/>
        <end position="46"/>
    </location>
</feature>
<comment type="caution">
    <text evidence="6">The sequence shown here is derived from an EMBL/GenBank/DDBJ whole genome shotgun (WGS) entry which is preliminary data.</text>
</comment>
<dbReference type="InterPro" id="IPR009057">
    <property type="entry name" value="Homeodomain-like_sf"/>
</dbReference>
<dbReference type="OrthoDB" id="9799345at2"/>
<dbReference type="GO" id="GO:0003700">
    <property type="term" value="F:DNA-binding transcription factor activity"/>
    <property type="evidence" value="ECO:0007669"/>
    <property type="project" value="InterPro"/>
</dbReference>
<evidence type="ECO:0000256" key="1">
    <source>
        <dbReference type="ARBA" id="ARBA00023015"/>
    </source>
</evidence>
<evidence type="ECO:0000256" key="2">
    <source>
        <dbReference type="ARBA" id="ARBA00023125"/>
    </source>
</evidence>
<dbReference type="Proteomes" id="UP000281726">
    <property type="component" value="Unassembled WGS sequence"/>
</dbReference>
<keyword evidence="1" id="KW-0805">Transcription regulation</keyword>
<dbReference type="SMART" id="SM00342">
    <property type="entry name" value="HTH_ARAC"/>
    <property type="match status" value="1"/>
</dbReference>
<dbReference type="EMBL" id="RBAK01000001">
    <property type="protein sequence ID" value="RKN50823.1"/>
    <property type="molecule type" value="Genomic_DNA"/>
</dbReference>
<dbReference type="Pfam" id="PF12833">
    <property type="entry name" value="HTH_18"/>
    <property type="match status" value="1"/>
</dbReference>
<dbReference type="SUPFAM" id="SSF46689">
    <property type="entry name" value="Homeodomain-like"/>
    <property type="match status" value="1"/>
</dbReference>
<gene>
    <name evidence="6" type="ORF">D7223_03480</name>
</gene>
<keyword evidence="7" id="KW-1185">Reference proteome</keyword>
<sequence length="379" mass="41094">MSLPWHRRSPPPPEGPAPDVAEGATRTDRRRRGRRAGPAGPGVGRCPREVIGILTVTSVDTAHLDPSERFDFWHDLVARESASARISSAHAADFTASARVVDLGTVKLSAWRYPSLDLRRTARMISSTDPELYQLALPLSGRGTVTQQERTGPLDPGGFALIDTVRPHGSSHRPVAASRLPLSTLTALIPHSALPVPHYRDGGSRIGRIPADRGMGLLLAQFLRQVVDHPEQYAPADATRLDAAALALIAGTVAAGLGAEDALPAEVRAGGLRARIEAFVRRNLDDPALGPATVAQAHHLSVRSLHRLFEGSPTTVAALIRTLRLQRCRQDLEDRRLRHLSVRDIGRRRGFSDPAHFNRVFRAAYGISPGEHRQRSDGG</sequence>
<evidence type="ECO:0000259" key="5">
    <source>
        <dbReference type="PROSITE" id="PS01124"/>
    </source>
</evidence>
<proteinExistence type="predicted"/>
<organism evidence="6 7">
    <name type="scientific">Micromonospora endolithica</name>
    <dbReference type="NCBI Taxonomy" id="230091"/>
    <lineage>
        <taxon>Bacteria</taxon>
        <taxon>Bacillati</taxon>
        <taxon>Actinomycetota</taxon>
        <taxon>Actinomycetes</taxon>
        <taxon>Micromonosporales</taxon>
        <taxon>Micromonosporaceae</taxon>
        <taxon>Micromonospora</taxon>
    </lineage>
</organism>
<dbReference type="InterPro" id="IPR050204">
    <property type="entry name" value="AraC_XylS_family_regulators"/>
</dbReference>
<evidence type="ECO:0000313" key="6">
    <source>
        <dbReference type="EMBL" id="RKN50823.1"/>
    </source>
</evidence>
<reference evidence="6 7" key="1">
    <citation type="journal article" date="2004" name="Syst. Appl. Microbiol.">
        <title>Cryptoendolithic actinomycetes from antarctic sandstone rock samples: Micromonospora endolithica sp. nov. and two isolates related to Micromonospora coerulea Jensen 1932.</title>
        <authorList>
            <person name="Hirsch P."/>
            <person name="Mevs U."/>
            <person name="Kroppenstedt R.M."/>
            <person name="Schumann P."/>
            <person name="Stackebrandt E."/>
        </authorList>
    </citation>
    <scope>NUCLEOTIDE SEQUENCE [LARGE SCALE GENOMIC DNA]</scope>
    <source>
        <strain evidence="6 7">JCM 12677</strain>
    </source>
</reference>
<evidence type="ECO:0000313" key="7">
    <source>
        <dbReference type="Proteomes" id="UP000281726"/>
    </source>
</evidence>
<feature type="domain" description="HTH araC/xylS-type" evidence="5">
    <location>
        <begin position="274"/>
        <end position="375"/>
    </location>
</feature>
<evidence type="ECO:0000256" key="3">
    <source>
        <dbReference type="ARBA" id="ARBA00023163"/>
    </source>
</evidence>
<dbReference type="PANTHER" id="PTHR46796">
    <property type="entry name" value="HTH-TYPE TRANSCRIPTIONAL ACTIVATOR RHAS-RELATED"/>
    <property type="match status" value="1"/>
</dbReference>
<dbReference type="InterPro" id="IPR018060">
    <property type="entry name" value="HTH_AraC"/>
</dbReference>
<protein>
    <submittedName>
        <fullName evidence="6">Helix-turn-helix domain-containing protein</fullName>
    </submittedName>
</protein>
<dbReference type="Gene3D" id="1.10.10.60">
    <property type="entry name" value="Homeodomain-like"/>
    <property type="match status" value="1"/>
</dbReference>
<dbReference type="InterPro" id="IPR020449">
    <property type="entry name" value="Tscrpt_reg_AraC-type_HTH"/>
</dbReference>
<dbReference type="Pfam" id="PF14525">
    <property type="entry name" value="AraC_binding_2"/>
    <property type="match status" value="1"/>
</dbReference>
<dbReference type="PRINTS" id="PR00032">
    <property type="entry name" value="HTHARAC"/>
</dbReference>
<keyword evidence="3" id="KW-0804">Transcription</keyword>
<accession>A0A3A9ZRQ6</accession>
<evidence type="ECO:0000256" key="4">
    <source>
        <dbReference type="SAM" id="MobiDB-lite"/>
    </source>
</evidence>
<name>A0A3A9ZRQ6_9ACTN</name>
<keyword evidence="2" id="KW-0238">DNA-binding</keyword>
<dbReference type="InterPro" id="IPR035418">
    <property type="entry name" value="AraC-bd_2"/>
</dbReference>
<dbReference type="AlphaFoldDB" id="A0A3A9ZRQ6"/>
<dbReference type="GO" id="GO:0043565">
    <property type="term" value="F:sequence-specific DNA binding"/>
    <property type="evidence" value="ECO:0007669"/>
    <property type="project" value="InterPro"/>
</dbReference>
<dbReference type="PROSITE" id="PS01124">
    <property type="entry name" value="HTH_ARAC_FAMILY_2"/>
    <property type="match status" value="1"/>
</dbReference>
<dbReference type="PANTHER" id="PTHR46796:SF6">
    <property type="entry name" value="ARAC SUBFAMILY"/>
    <property type="match status" value="1"/>
</dbReference>